<dbReference type="GO" id="GO:0019867">
    <property type="term" value="C:outer membrane"/>
    <property type="evidence" value="ECO:0007669"/>
    <property type="project" value="InterPro"/>
</dbReference>
<dbReference type="EMBL" id="CP034549">
    <property type="protein sequence ID" value="AZQ45008.1"/>
    <property type="molecule type" value="Genomic_DNA"/>
</dbReference>
<proteinExistence type="predicted"/>
<dbReference type="Gene3D" id="2.40.160.50">
    <property type="entry name" value="membrane protein fhac: a member of the omp85/tpsb transporter family"/>
    <property type="match status" value="1"/>
</dbReference>
<dbReference type="Pfam" id="PF01103">
    <property type="entry name" value="Omp85"/>
    <property type="match status" value="1"/>
</dbReference>
<dbReference type="InterPro" id="IPR000184">
    <property type="entry name" value="Bac_surfAg_D15"/>
</dbReference>
<feature type="domain" description="Bacterial surface antigen (D15)" evidence="3">
    <location>
        <begin position="429"/>
        <end position="528"/>
    </location>
</feature>
<dbReference type="KEGG" id="noj:EJ995_12500"/>
<evidence type="ECO:0000256" key="1">
    <source>
        <dbReference type="ARBA" id="ARBA00004370"/>
    </source>
</evidence>
<sequence length="554" mass="62433">MRHSLTFIMLSILLLSVNGQTSILKLEILKSASSPEANTSIVIKKNSYEEILESSDSIYKDYLEKGFFSSNRSNIRVVDSNVFAQRIYLEKRFYSIYLEESNKDADEMVVSQLSRKRKHFNSLEQFKQYLNLEQKLLQDEGYPFAKVSLEKLDLLSKTDTAVAFINVNKNEARTLNRIIVKGYPGYPKGLTKKMLRKTTAYNPKSINRILNVVENTPYIKTTRQPEALFKKDSTLLYLYLERVKSNQADGLIAFNNNDEDRLELTGYLQANLLNNFNLGESIAFEYRNADGDQSILDLAATVPYVLLSSIGIDGRLNITRRDSTYQNSTISIGAKYPIAPQINIGLSYLNKTSNATTPIAGENRNEDFNVNGVSLSSNYVRPRNNLLQPINLNATITATIQTRDGELVKDDQLMIHGEINKVSKLSPRLFIMNRLNGFYLETDNLQFNELTQIGGQQSIRGFNVNSIDTSAFLSTQSELRYVLNDQIYLHTIADAGVFNEFTSRNSQYLYSIGAGLAILTKAGVLRISASNGRFVDAKDAVSSTIADINLLVRF</sequence>
<keyword evidence="2" id="KW-0472">Membrane</keyword>
<dbReference type="Proteomes" id="UP000279600">
    <property type="component" value="Chromosome"/>
</dbReference>
<evidence type="ECO:0000256" key="2">
    <source>
        <dbReference type="ARBA" id="ARBA00023136"/>
    </source>
</evidence>
<accession>A0A3S9N0U1</accession>
<protein>
    <recommendedName>
        <fullName evidence="3">Bacterial surface antigen (D15) domain-containing protein</fullName>
    </recommendedName>
</protein>
<name>A0A3S9N0U1_9FLAO</name>
<reference evidence="4 5" key="1">
    <citation type="submission" date="2018-12" db="EMBL/GenBank/DDBJ databases">
        <title>Complete genome of Nonlabens sp. MJ115.</title>
        <authorList>
            <person name="Choi H.S."/>
            <person name="Jung J."/>
        </authorList>
    </citation>
    <scope>NUCLEOTIDE SEQUENCE [LARGE SCALE GENOMIC DNA]</scope>
    <source>
        <strain evidence="4 5">MJ115</strain>
    </source>
</reference>
<organism evidence="4 5">
    <name type="scientific">Nonlabens ponticola</name>
    <dbReference type="NCBI Taxonomy" id="2496866"/>
    <lineage>
        <taxon>Bacteria</taxon>
        <taxon>Pseudomonadati</taxon>
        <taxon>Bacteroidota</taxon>
        <taxon>Flavobacteriia</taxon>
        <taxon>Flavobacteriales</taxon>
        <taxon>Flavobacteriaceae</taxon>
        <taxon>Nonlabens</taxon>
    </lineage>
</organism>
<evidence type="ECO:0000313" key="4">
    <source>
        <dbReference type="EMBL" id="AZQ45008.1"/>
    </source>
</evidence>
<evidence type="ECO:0000313" key="5">
    <source>
        <dbReference type="Proteomes" id="UP000279600"/>
    </source>
</evidence>
<comment type="subcellular location">
    <subcellularLocation>
        <location evidence="1">Membrane</location>
    </subcellularLocation>
</comment>
<dbReference type="OrthoDB" id="9811416at2"/>
<keyword evidence="5" id="KW-1185">Reference proteome</keyword>
<dbReference type="AlphaFoldDB" id="A0A3S9N0U1"/>
<evidence type="ECO:0000259" key="3">
    <source>
        <dbReference type="Pfam" id="PF01103"/>
    </source>
</evidence>
<gene>
    <name evidence="4" type="ORF">EJ995_12500</name>
</gene>